<evidence type="ECO:0000259" key="18">
    <source>
        <dbReference type="PROSITE" id="PS51447"/>
    </source>
</evidence>
<dbReference type="InterPro" id="IPR005147">
    <property type="entry name" value="tRNA_synthase_B5-dom"/>
</dbReference>
<dbReference type="EC" id="6.1.1.20" evidence="15"/>
<feature type="binding site" evidence="15">
    <location>
        <position position="460"/>
    </location>
    <ligand>
        <name>Mg(2+)</name>
        <dbReference type="ChEBI" id="CHEBI:18420"/>
        <note>shared with alpha subunit</note>
    </ligand>
</feature>
<dbReference type="InterPro" id="IPR012340">
    <property type="entry name" value="NA-bd_OB-fold"/>
</dbReference>
<dbReference type="GO" id="GO:0016740">
    <property type="term" value="F:transferase activity"/>
    <property type="evidence" value="ECO:0007669"/>
    <property type="project" value="UniProtKB-ARBA"/>
</dbReference>
<evidence type="ECO:0000256" key="3">
    <source>
        <dbReference type="ARBA" id="ARBA00011209"/>
    </source>
</evidence>
<dbReference type="InterPro" id="IPR002547">
    <property type="entry name" value="tRNA-bd_dom"/>
</dbReference>
<dbReference type="GO" id="GO:0006432">
    <property type="term" value="P:phenylalanyl-tRNA aminoacylation"/>
    <property type="evidence" value="ECO:0007669"/>
    <property type="project" value="UniProtKB-UniRule"/>
</dbReference>
<feature type="domain" description="TRNA-binding" evidence="17">
    <location>
        <begin position="39"/>
        <end position="147"/>
    </location>
</feature>
<feature type="domain" description="B5" evidence="19">
    <location>
        <begin position="401"/>
        <end position="476"/>
    </location>
</feature>
<dbReference type="GO" id="GO:0005524">
    <property type="term" value="F:ATP binding"/>
    <property type="evidence" value="ECO:0007669"/>
    <property type="project" value="UniProtKB-UniRule"/>
</dbReference>
<protein>
    <recommendedName>
        <fullName evidence="15">Phenylalanine--tRNA ligase beta subunit</fullName>
        <ecNumber evidence="15">6.1.1.20</ecNumber>
    </recommendedName>
    <alternativeName>
        <fullName evidence="15">Phenylalanyl-tRNA synthetase beta subunit</fullName>
        <shortName evidence="15">PheRS</shortName>
    </alternativeName>
</protein>
<reference evidence="21" key="1">
    <citation type="submission" date="2007-10" db="EMBL/GenBank/DDBJ databases">
        <title>Complete sequence of chromosome of Desulforudis audaxviator MP104C.</title>
        <authorList>
            <person name="Copeland A."/>
            <person name="Lucas S."/>
            <person name="Lapidus A."/>
            <person name="Barry K."/>
            <person name="Glavina del Rio T."/>
            <person name="Dalin E."/>
            <person name="Tice H."/>
            <person name="Bruce D."/>
            <person name="Pitluck S."/>
            <person name="Lowry S.R."/>
            <person name="Larimer F."/>
            <person name="Land M.L."/>
            <person name="Hauser L."/>
            <person name="Kyrpides N."/>
            <person name="Ivanova N.N."/>
            <person name="Richardson P."/>
        </authorList>
    </citation>
    <scope>NUCLEOTIDE SEQUENCE [LARGE SCALE GENOMIC DNA]</scope>
    <source>
        <strain evidence="21">MP104C</strain>
    </source>
</reference>
<evidence type="ECO:0000256" key="16">
    <source>
        <dbReference type="PROSITE-ProRule" id="PRU00209"/>
    </source>
</evidence>
<dbReference type="GO" id="GO:0004826">
    <property type="term" value="F:phenylalanine-tRNA ligase activity"/>
    <property type="evidence" value="ECO:0007669"/>
    <property type="project" value="UniProtKB-UniRule"/>
</dbReference>
<evidence type="ECO:0000256" key="15">
    <source>
        <dbReference type="HAMAP-Rule" id="MF_00283"/>
    </source>
</evidence>
<dbReference type="FunFam" id="2.40.50.140:FF:000045">
    <property type="entry name" value="Phenylalanine--tRNA ligase beta subunit"/>
    <property type="match status" value="1"/>
</dbReference>
<dbReference type="Pfam" id="PF03147">
    <property type="entry name" value="FDX-ACB"/>
    <property type="match status" value="1"/>
</dbReference>
<dbReference type="InterPro" id="IPR004532">
    <property type="entry name" value="Phe-tRNA-ligase_IIc_bsu_bact"/>
</dbReference>
<keyword evidence="12 15" id="KW-0648">Protein biosynthesis</keyword>
<evidence type="ECO:0000256" key="12">
    <source>
        <dbReference type="ARBA" id="ARBA00022917"/>
    </source>
</evidence>
<evidence type="ECO:0000256" key="10">
    <source>
        <dbReference type="ARBA" id="ARBA00022842"/>
    </source>
</evidence>
<comment type="subunit">
    <text evidence="3 15">Tetramer of two alpha and two beta subunits.</text>
</comment>
<dbReference type="Pfam" id="PF03483">
    <property type="entry name" value="B3_4"/>
    <property type="match status" value="1"/>
</dbReference>
<dbReference type="PANTHER" id="PTHR10947">
    <property type="entry name" value="PHENYLALANYL-TRNA SYNTHETASE BETA CHAIN AND LEUCINE-RICH REPEAT-CONTAINING PROTEIN 47"/>
    <property type="match status" value="1"/>
</dbReference>
<dbReference type="SMART" id="SM00873">
    <property type="entry name" value="B3_4"/>
    <property type="match status" value="1"/>
</dbReference>
<evidence type="ECO:0000259" key="17">
    <source>
        <dbReference type="PROSITE" id="PS50886"/>
    </source>
</evidence>
<dbReference type="SUPFAM" id="SSF56037">
    <property type="entry name" value="PheT/TilS domain"/>
    <property type="match status" value="1"/>
</dbReference>
<dbReference type="SUPFAM" id="SSF55681">
    <property type="entry name" value="Class II aaRS and biotin synthetases"/>
    <property type="match status" value="1"/>
</dbReference>
<dbReference type="SUPFAM" id="SSF54991">
    <property type="entry name" value="Anticodon-binding domain of PheRS"/>
    <property type="match status" value="1"/>
</dbReference>
<evidence type="ECO:0000256" key="1">
    <source>
        <dbReference type="ARBA" id="ARBA00004496"/>
    </source>
</evidence>
<dbReference type="Pfam" id="PF03484">
    <property type="entry name" value="B5"/>
    <property type="match status" value="1"/>
</dbReference>
<keyword evidence="11 16" id="KW-0694">RNA-binding</keyword>
<evidence type="ECO:0000256" key="8">
    <source>
        <dbReference type="ARBA" id="ARBA00022741"/>
    </source>
</evidence>
<dbReference type="GO" id="GO:0000287">
    <property type="term" value="F:magnesium ion binding"/>
    <property type="evidence" value="ECO:0007669"/>
    <property type="project" value="UniProtKB-UniRule"/>
</dbReference>
<dbReference type="Proteomes" id="UP000008544">
    <property type="component" value="Chromosome"/>
</dbReference>
<name>B1I4I4_DESAP</name>
<dbReference type="FunFam" id="3.30.70.380:FF:000001">
    <property type="entry name" value="Phenylalanine--tRNA ligase beta subunit"/>
    <property type="match status" value="1"/>
</dbReference>
<dbReference type="KEGG" id="dau:Daud_1377"/>
<dbReference type="Gene3D" id="3.30.70.380">
    <property type="entry name" value="Ferrodoxin-fold anticodon-binding domain"/>
    <property type="match status" value="1"/>
</dbReference>
<gene>
    <name evidence="15" type="primary">pheT</name>
    <name evidence="20" type="ordered locus">Daud_1377</name>
</gene>
<keyword evidence="4 15" id="KW-0963">Cytoplasm</keyword>
<reference evidence="20 21" key="2">
    <citation type="journal article" date="2008" name="Science">
        <title>Environmental genomics reveals a single-species ecosystem deep within Earth.</title>
        <authorList>
            <person name="Chivian D."/>
            <person name="Brodie E.L."/>
            <person name="Alm E.J."/>
            <person name="Culley D.E."/>
            <person name="Dehal P.S."/>
            <person name="Desantis T.Z."/>
            <person name="Gihring T.M."/>
            <person name="Lapidus A."/>
            <person name="Lin L.H."/>
            <person name="Lowry S.R."/>
            <person name="Moser D.P."/>
            <person name="Richardson P.M."/>
            <person name="Southam G."/>
            <person name="Wanger G."/>
            <person name="Pratt L.M."/>
            <person name="Andersen G.L."/>
            <person name="Hazen T.C."/>
            <person name="Brockman F.J."/>
            <person name="Arkin A.P."/>
            <person name="Onstott T.C."/>
        </authorList>
    </citation>
    <scope>NUCLEOTIDE SEQUENCE [LARGE SCALE GENOMIC DNA]</scope>
    <source>
        <strain evidence="20 21">MP104C</strain>
    </source>
</reference>
<dbReference type="InterPro" id="IPR009061">
    <property type="entry name" value="DNA-bd_dom_put_sf"/>
</dbReference>
<evidence type="ECO:0000256" key="6">
    <source>
        <dbReference type="ARBA" id="ARBA00022598"/>
    </source>
</evidence>
<keyword evidence="7 15" id="KW-0479">Metal-binding</keyword>
<proteinExistence type="inferred from homology"/>
<keyword evidence="8 15" id="KW-0547">Nucleotide-binding</keyword>
<keyword evidence="21" id="KW-1185">Reference proteome</keyword>
<dbReference type="InterPro" id="IPR045060">
    <property type="entry name" value="Phe-tRNA-ligase_IIc_bsu"/>
</dbReference>
<dbReference type="Gene3D" id="2.40.50.140">
    <property type="entry name" value="Nucleic acid-binding proteins"/>
    <property type="match status" value="1"/>
</dbReference>
<dbReference type="InterPro" id="IPR036690">
    <property type="entry name" value="Fdx_antiC-bd_sf"/>
</dbReference>
<dbReference type="SMART" id="SM00896">
    <property type="entry name" value="FDX-ACB"/>
    <property type="match status" value="1"/>
</dbReference>
<keyword evidence="10 15" id="KW-0460">Magnesium</keyword>
<organism evidence="20 21">
    <name type="scientific">Desulforudis audaxviator (strain MP104C)</name>
    <dbReference type="NCBI Taxonomy" id="477974"/>
    <lineage>
        <taxon>Bacteria</taxon>
        <taxon>Bacillati</taxon>
        <taxon>Bacillota</taxon>
        <taxon>Clostridia</taxon>
        <taxon>Thermoanaerobacterales</taxon>
        <taxon>Candidatus Desulforudaceae</taxon>
        <taxon>Candidatus Desulforudis</taxon>
    </lineage>
</organism>
<dbReference type="SUPFAM" id="SSF50249">
    <property type="entry name" value="Nucleic acid-binding proteins"/>
    <property type="match status" value="1"/>
</dbReference>
<comment type="cofactor">
    <cofactor evidence="15">
        <name>Mg(2+)</name>
        <dbReference type="ChEBI" id="CHEBI:18420"/>
    </cofactor>
    <text evidence="15">Binds 2 magnesium ions per tetramer.</text>
</comment>
<keyword evidence="6 15" id="KW-0436">Ligase</keyword>
<dbReference type="InterPro" id="IPR020825">
    <property type="entry name" value="Phe-tRNA_synthase-like_B3/B4"/>
</dbReference>
<evidence type="ECO:0000313" key="20">
    <source>
        <dbReference type="EMBL" id="ACA59886.1"/>
    </source>
</evidence>
<dbReference type="FunFam" id="3.50.40.10:FF:000001">
    <property type="entry name" value="Phenylalanine--tRNA ligase beta subunit"/>
    <property type="match status" value="1"/>
</dbReference>
<dbReference type="HOGENOM" id="CLU_016891_0_0_9"/>
<dbReference type="Pfam" id="PF17759">
    <property type="entry name" value="tRNA_synthFbeta"/>
    <property type="match status" value="1"/>
</dbReference>
<dbReference type="GO" id="GO:0009328">
    <property type="term" value="C:phenylalanine-tRNA ligase complex"/>
    <property type="evidence" value="ECO:0007669"/>
    <property type="project" value="TreeGrafter"/>
</dbReference>
<comment type="subcellular location">
    <subcellularLocation>
        <location evidence="1 15">Cytoplasm</location>
    </subcellularLocation>
</comment>
<keyword evidence="13 15" id="KW-0030">Aminoacyl-tRNA synthetase</keyword>
<dbReference type="CDD" id="cd00769">
    <property type="entry name" value="PheRS_beta_core"/>
    <property type="match status" value="1"/>
</dbReference>
<evidence type="ECO:0000256" key="7">
    <source>
        <dbReference type="ARBA" id="ARBA00022723"/>
    </source>
</evidence>
<dbReference type="Gene3D" id="3.30.56.10">
    <property type="match status" value="2"/>
</dbReference>
<evidence type="ECO:0000256" key="14">
    <source>
        <dbReference type="ARBA" id="ARBA00049255"/>
    </source>
</evidence>
<dbReference type="SUPFAM" id="SSF46955">
    <property type="entry name" value="Putative DNA-binding domain"/>
    <property type="match status" value="1"/>
</dbReference>
<dbReference type="InterPro" id="IPR005146">
    <property type="entry name" value="B3/B4_tRNA-bd"/>
</dbReference>
<accession>B1I4I4</accession>
<dbReference type="HAMAP" id="MF_00283">
    <property type="entry name" value="Phe_tRNA_synth_beta1"/>
    <property type="match status" value="1"/>
</dbReference>
<dbReference type="PANTHER" id="PTHR10947:SF0">
    <property type="entry name" value="PHENYLALANINE--TRNA LIGASE BETA SUBUNIT"/>
    <property type="match status" value="1"/>
</dbReference>
<evidence type="ECO:0000256" key="9">
    <source>
        <dbReference type="ARBA" id="ARBA00022840"/>
    </source>
</evidence>
<dbReference type="GO" id="GO:0000049">
    <property type="term" value="F:tRNA binding"/>
    <property type="evidence" value="ECO:0007669"/>
    <property type="project" value="UniProtKB-UniRule"/>
</dbReference>
<dbReference type="Gene3D" id="3.50.40.10">
    <property type="entry name" value="Phenylalanyl-trna Synthetase, Chain B, domain 3"/>
    <property type="match status" value="1"/>
</dbReference>
<dbReference type="EMBL" id="CP000860">
    <property type="protein sequence ID" value="ACA59886.1"/>
    <property type="molecule type" value="Genomic_DNA"/>
</dbReference>
<dbReference type="PROSITE" id="PS51483">
    <property type="entry name" value="B5"/>
    <property type="match status" value="1"/>
</dbReference>
<dbReference type="STRING" id="477974.Daud_1377"/>
<feature type="domain" description="FDX-ACB" evidence="18">
    <location>
        <begin position="706"/>
        <end position="799"/>
    </location>
</feature>
<dbReference type="SMART" id="SM00874">
    <property type="entry name" value="B5"/>
    <property type="match status" value="1"/>
</dbReference>
<evidence type="ECO:0000256" key="2">
    <source>
        <dbReference type="ARBA" id="ARBA00008653"/>
    </source>
</evidence>
<dbReference type="PROSITE" id="PS50886">
    <property type="entry name" value="TRBD"/>
    <property type="match status" value="1"/>
</dbReference>
<dbReference type="InterPro" id="IPR041616">
    <property type="entry name" value="PheRS_beta_core"/>
</dbReference>
<dbReference type="NCBIfam" id="TIGR00472">
    <property type="entry name" value="pheT_bact"/>
    <property type="match status" value="1"/>
</dbReference>
<dbReference type="CDD" id="cd02796">
    <property type="entry name" value="tRNA_bind_bactPheRS"/>
    <property type="match status" value="1"/>
</dbReference>
<dbReference type="RefSeq" id="WP_012302471.1">
    <property type="nucleotide sequence ID" value="NC_010424.1"/>
</dbReference>
<keyword evidence="5 16" id="KW-0820">tRNA-binding</keyword>
<evidence type="ECO:0000256" key="4">
    <source>
        <dbReference type="ARBA" id="ARBA00022490"/>
    </source>
</evidence>
<dbReference type="PROSITE" id="PS51447">
    <property type="entry name" value="FDX_ACB"/>
    <property type="match status" value="1"/>
</dbReference>
<evidence type="ECO:0000259" key="19">
    <source>
        <dbReference type="PROSITE" id="PS51483"/>
    </source>
</evidence>
<dbReference type="AlphaFoldDB" id="B1I4I4"/>
<dbReference type="InterPro" id="IPR033714">
    <property type="entry name" value="tRNA_bind_bactPheRS"/>
</dbReference>
<evidence type="ECO:0000256" key="5">
    <source>
        <dbReference type="ARBA" id="ARBA00022555"/>
    </source>
</evidence>
<feature type="binding site" evidence="15">
    <location>
        <position position="464"/>
    </location>
    <ligand>
        <name>Mg(2+)</name>
        <dbReference type="ChEBI" id="CHEBI:18420"/>
        <note>shared with alpha subunit</note>
    </ligand>
</feature>
<comment type="catalytic activity">
    <reaction evidence="14 15">
        <text>tRNA(Phe) + L-phenylalanine + ATP = L-phenylalanyl-tRNA(Phe) + AMP + diphosphate + H(+)</text>
        <dbReference type="Rhea" id="RHEA:19413"/>
        <dbReference type="Rhea" id="RHEA-COMP:9668"/>
        <dbReference type="Rhea" id="RHEA-COMP:9699"/>
        <dbReference type="ChEBI" id="CHEBI:15378"/>
        <dbReference type="ChEBI" id="CHEBI:30616"/>
        <dbReference type="ChEBI" id="CHEBI:33019"/>
        <dbReference type="ChEBI" id="CHEBI:58095"/>
        <dbReference type="ChEBI" id="CHEBI:78442"/>
        <dbReference type="ChEBI" id="CHEBI:78531"/>
        <dbReference type="ChEBI" id="CHEBI:456215"/>
        <dbReference type="EC" id="6.1.1.20"/>
    </reaction>
</comment>
<dbReference type="InterPro" id="IPR045864">
    <property type="entry name" value="aa-tRNA-synth_II/BPL/LPL"/>
</dbReference>
<dbReference type="InterPro" id="IPR005121">
    <property type="entry name" value="Fdx_antiC-bd"/>
</dbReference>
<dbReference type="Pfam" id="PF01588">
    <property type="entry name" value="tRNA_bind"/>
    <property type="match status" value="1"/>
</dbReference>
<keyword evidence="9 15" id="KW-0067">ATP-binding</keyword>
<dbReference type="Gene3D" id="3.30.930.10">
    <property type="entry name" value="Bira Bifunctional Protein, Domain 2"/>
    <property type="match status" value="1"/>
</dbReference>
<sequence>MRVSINWLKEFVDIPVTSAELADRLTLAGVAVDRIDKPSAGVTGVVTGRVVEVRPHPNADRLLIAAVDIGGEILQIVTGAANFKVGDVVPVAPVGATLAGDLAIRRAKFRGVESWGMMCAADELGIGDDHEGILILPSDTPVGVAAGPILGLDDEILELDLTPNRGDCLSVLGVAREVATLLGKPLKRRKPAFPELDLQAQRMVRVDIEDPRLCSRYVARVLVDVRVGPSPLWMQTRLFTAGVRPISNIVDVTNYVMLELGQPQHAFDYDAVHNAHVIVRRARPGETLVTLDGNERSLAPDMLLITDPRTVIGVAGVMGGLDSEVTADTRRVLLESACFNPVSIRRTSRALGLRSEASIRFEKGVDPEGCLKAADRALELMQIIGAGHAAAGAVDVYPDPYTPRTLIVRPERVEEILGLAVPAKTIRDILERLEFAPRETGGRFLVRVPSHRTDVFREIDLIEEVARIHGYHRIPDTLPFGVTVPGVRTKAQVLESRLRELLVACGLTEVITYTFTNRKVFDRLRLPGTSPLRRTVPLRNPLNEDQTEMRTLLYPSLLDVLARNYQRRNTNAALFEIGRVYHPRDNAPLPEEGLRLAAALMGRTPAGWRRKDEPLDFFFLKGVLESVAREIGLETLTFTAEQDEPSFHPGRTARLRAGEANLGIIGELHPEVLEAYDLPPGVVVTEIDLDLVLAVDKKTPTFVPLPRFPSVERDLALVIRKDIPAREVMALIRKAGGELLRELRLFDVYEGRQIREGYRNLGFSLVFRAEDRTLTDEEVGRYLEAIIRTLEDTYGAQLRA</sequence>
<dbReference type="eggNOG" id="COG0072">
    <property type="taxonomic scope" value="Bacteria"/>
</dbReference>
<evidence type="ECO:0000256" key="13">
    <source>
        <dbReference type="ARBA" id="ARBA00023146"/>
    </source>
</evidence>
<evidence type="ECO:0000313" key="21">
    <source>
        <dbReference type="Proteomes" id="UP000008544"/>
    </source>
</evidence>
<evidence type="ECO:0000256" key="11">
    <source>
        <dbReference type="ARBA" id="ARBA00022884"/>
    </source>
</evidence>
<dbReference type="GO" id="GO:0140096">
    <property type="term" value="F:catalytic activity, acting on a protein"/>
    <property type="evidence" value="ECO:0007669"/>
    <property type="project" value="UniProtKB-ARBA"/>
</dbReference>
<dbReference type="OrthoDB" id="9805455at2"/>
<feature type="binding site" evidence="15">
    <location>
        <position position="463"/>
    </location>
    <ligand>
        <name>Mg(2+)</name>
        <dbReference type="ChEBI" id="CHEBI:18420"/>
        <note>shared with alpha subunit</note>
    </ligand>
</feature>
<feature type="binding site" evidence="15">
    <location>
        <position position="454"/>
    </location>
    <ligand>
        <name>Mg(2+)</name>
        <dbReference type="ChEBI" id="CHEBI:18420"/>
        <note>shared with alpha subunit</note>
    </ligand>
</feature>
<comment type="similarity">
    <text evidence="2 15">Belongs to the phenylalanyl-tRNA synthetase beta subunit family. Type 1 subfamily.</text>
</comment>